<protein>
    <submittedName>
        <fullName evidence="3">FAD dependent oxidoreductase</fullName>
    </submittedName>
</protein>
<evidence type="ECO:0000313" key="4">
    <source>
        <dbReference type="Proteomes" id="UP000054683"/>
    </source>
</evidence>
<dbReference type="SUPFAM" id="SSF51905">
    <property type="entry name" value="FAD/NAD(P)-binding domain"/>
    <property type="match status" value="1"/>
</dbReference>
<evidence type="ECO:0000313" key="3">
    <source>
        <dbReference type="EMBL" id="SAL20899.1"/>
    </source>
</evidence>
<sequence>MKLKSWWLDSVTHFGGALEEPVDGVADVVVIGPGFTGLPAALALGKRGASVTVLEASTVGSGVSGRNTGHCNTGAAQDYAAVRSIQGV</sequence>
<dbReference type="Pfam" id="PF01266">
    <property type="entry name" value="DAO"/>
    <property type="match status" value="1"/>
</dbReference>
<feature type="domain" description="FAD dependent oxidoreductase" evidence="2">
    <location>
        <begin position="27"/>
        <end position="75"/>
    </location>
</feature>
<dbReference type="Proteomes" id="UP000054683">
    <property type="component" value="Unassembled WGS sequence"/>
</dbReference>
<dbReference type="EMBL" id="FCOK02000006">
    <property type="protein sequence ID" value="SAL20899.1"/>
    <property type="molecule type" value="Genomic_DNA"/>
</dbReference>
<proteinExistence type="predicted"/>
<dbReference type="OrthoDB" id="9342835at2"/>
<gene>
    <name evidence="3" type="ORF">AWB69_01361</name>
</gene>
<dbReference type="InterPro" id="IPR006076">
    <property type="entry name" value="FAD-dep_OxRdtase"/>
</dbReference>
<dbReference type="AlphaFoldDB" id="A0A158FNF3"/>
<name>A0A158FNF3_9BURK</name>
<keyword evidence="1" id="KW-0560">Oxidoreductase</keyword>
<organism evidence="3 4">
    <name type="scientific">Caballeronia udeis</name>
    <dbReference type="NCBI Taxonomy" id="1232866"/>
    <lineage>
        <taxon>Bacteria</taxon>
        <taxon>Pseudomonadati</taxon>
        <taxon>Pseudomonadota</taxon>
        <taxon>Betaproteobacteria</taxon>
        <taxon>Burkholderiales</taxon>
        <taxon>Burkholderiaceae</taxon>
        <taxon>Caballeronia</taxon>
    </lineage>
</organism>
<dbReference type="GO" id="GO:0016491">
    <property type="term" value="F:oxidoreductase activity"/>
    <property type="evidence" value="ECO:0007669"/>
    <property type="project" value="UniProtKB-KW"/>
</dbReference>
<evidence type="ECO:0000256" key="1">
    <source>
        <dbReference type="ARBA" id="ARBA00023002"/>
    </source>
</evidence>
<dbReference type="Gene3D" id="3.50.50.60">
    <property type="entry name" value="FAD/NAD(P)-binding domain"/>
    <property type="match status" value="1"/>
</dbReference>
<dbReference type="InterPro" id="IPR036188">
    <property type="entry name" value="FAD/NAD-bd_sf"/>
</dbReference>
<accession>A0A158FNF3</accession>
<evidence type="ECO:0000259" key="2">
    <source>
        <dbReference type="Pfam" id="PF01266"/>
    </source>
</evidence>
<reference evidence="3 4" key="1">
    <citation type="submission" date="2016-01" db="EMBL/GenBank/DDBJ databases">
        <authorList>
            <person name="Oliw E.H."/>
        </authorList>
    </citation>
    <scope>NUCLEOTIDE SEQUENCE [LARGE SCALE GENOMIC DNA]</scope>
    <source>
        <strain evidence="3">LMG 27134</strain>
    </source>
</reference>